<dbReference type="InterPro" id="IPR002123">
    <property type="entry name" value="Plipid/glycerol_acylTrfase"/>
</dbReference>
<dbReference type="HOGENOM" id="CLU_027938_4_3_9"/>
<dbReference type="SUPFAM" id="SSF69593">
    <property type="entry name" value="Glycerol-3-phosphate (1)-acyltransferase"/>
    <property type="match status" value="1"/>
</dbReference>
<dbReference type="GO" id="GO:0006654">
    <property type="term" value="P:phosphatidic acid biosynthetic process"/>
    <property type="evidence" value="ECO:0007669"/>
    <property type="project" value="TreeGrafter"/>
</dbReference>
<dbReference type="PANTHER" id="PTHR10434">
    <property type="entry name" value="1-ACYL-SN-GLYCEROL-3-PHOSPHATE ACYLTRANSFERASE"/>
    <property type="match status" value="1"/>
</dbReference>
<dbReference type="PANTHER" id="PTHR10434:SF40">
    <property type="entry name" value="1-ACYL-SN-GLYCEROL-3-PHOSPHATE ACYLTRANSFERASE"/>
    <property type="match status" value="1"/>
</dbReference>
<feature type="domain" description="Phospholipid/glycerol acyltransferase" evidence="3">
    <location>
        <begin position="35"/>
        <end position="145"/>
    </location>
</feature>
<evidence type="ECO:0000313" key="5">
    <source>
        <dbReference type="Proteomes" id="UP000005926"/>
    </source>
</evidence>
<comment type="caution">
    <text evidence="4">The sequence shown here is derived from an EMBL/GenBank/DDBJ whole genome shotgun (WGS) entry which is preliminary data.</text>
</comment>
<dbReference type="EMBL" id="ACKZ01000009">
    <property type="protein sequence ID" value="EEW37905.1"/>
    <property type="molecule type" value="Genomic_DNA"/>
</dbReference>
<dbReference type="Proteomes" id="UP000005926">
    <property type="component" value="Unassembled WGS sequence"/>
</dbReference>
<keyword evidence="1 4" id="KW-0808">Transferase</keyword>
<evidence type="ECO:0000313" key="4">
    <source>
        <dbReference type="EMBL" id="EEW37905.1"/>
    </source>
</evidence>
<evidence type="ECO:0000256" key="2">
    <source>
        <dbReference type="ARBA" id="ARBA00023315"/>
    </source>
</evidence>
<keyword evidence="5" id="KW-1185">Reference proteome</keyword>
<sequence>MIYKITIWIVRGLLVLLNGFADYKGREKLPKHTGYVLVAPHRSWLDPVMMAIAVYPQPLVLMAKQELFKPKPFAWFIKKLGAFPVNREKPGPSAIKYPVQQIKENQKALVIFPTGTRYSNEMKGGAVTIARLAKAPIVPMVYQGPLTFKDIIKRKKMHVRIGDPIYIADQKLTKEEIANYDQVLIQKFDELDKEIDPNYVYELPVKE</sequence>
<reference evidence="4 5" key="1">
    <citation type="submission" date="2009-08" db="EMBL/GenBank/DDBJ databases">
        <authorList>
            <person name="Muzny D."/>
            <person name="Qin X."/>
            <person name="Deng J."/>
            <person name="Jiang H."/>
            <person name="Liu Y."/>
            <person name="Qu J."/>
            <person name="Song X.-Z."/>
            <person name="Zhang L."/>
            <person name="Thornton R."/>
            <person name="Coyle M."/>
            <person name="Francisco L."/>
            <person name="Jackson L."/>
            <person name="Javaid M."/>
            <person name="Korchina V."/>
            <person name="Kovar C."/>
            <person name="Mata R."/>
            <person name="Mathew T."/>
            <person name="Ngo R."/>
            <person name="Nguyen L."/>
            <person name="Nguyen N."/>
            <person name="Okwuonu G."/>
            <person name="Ongeri F."/>
            <person name="Pham C."/>
            <person name="Simmons D."/>
            <person name="Wilczek-Boney K."/>
            <person name="Hale W."/>
            <person name="Jakkamsetti A."/>
            <person name="Pham P."/>
            <person name="Ruth R."/>
            <person name="San Lucas F."/>
            <person name="Warren J."/>
            <person name="Zhang J."/>
            <person name="Zhao Z."/>
            <person name="Zhou C."/>
            <person name="Zhu D."/>
            <person name="Lee S."/>
            <person name="Bess C."/>
            <person name="Blankenburg K."/>
            <person name="Forbes L."/>
            <person name="Fu Q."/>
            <person name="Gubbala S."/>
            <person name="Hirani K."/>
            <person name="Jayaseelan J.C."/>
            <person name="Lara F."/>
            <person name="Munidasa M."/>
            <person name="Palculict T."/>
            <person name="Patil S."/>
            <person name="Pu L.-L."/>
            <person name="Saada N."/>
            <person name="Tang L."/>
            <person name="Weissenberger G."/>
            <person name="Zhu Y."/>
            <person name="Hemphill L."/>
            <person name="Shang Y."/>
            <person name="Youmans B."/>
            <person name="Ayvaz T."/>
            <person name="Ross M."/>
            <person name="Santibanez J."/>
            <person name="Aqrawi P."/>
            <person name="Gross S."/>
            <person name="Joshi V."/>
            <person name="Fowler G."/>
            <person name="Nazareth L."/>
            <person name="Reid J."/>
            <person name="Worley K."/>
            <person name="Petrosino J."/>
            <person name="Highlander S."/>
            <person name="Gibbs R."/>
        </authorList>
    </citation>
    <scope>NUCLEOTIDE SEQUENCE [LARGE SCALE GENOMIC DNA]</scope>
    <source>
        <strain evidence="4 5">ATCC 49175</strain>
    </source>
</reference>
<dbReference type="CDD" id="cd07989">
    <property type="entry name" value="LPLAT_AGPAT-like"/>
    <property type="match status" value="1"/>
</dbReference>
<evidence type="ECO:0000256" key="1">
    <source>
        <dbReference type="ARBA" id="ARBA00022679"/>
    </source>
</evidence>
<protein>
    <submittedName>
        <fullName evidence="4">Acyltransferase</fullName>
    </submittedName>
</protein>
<dbReference type="Pfam" id="PF01553">
    <property type="entry name" value="Acyltransferase"/>
    <property type="match status" value="1"/>
</dbReference>
<keyword evidence="2 4" id="KW-0012">Acyltransferase</keyword>
<dbReference type="GeneID" id="78413249"/>
<evidence type="ECO:0000259" key="3">
    <source>
        <dbReference type="SMART" id="SM00563"/>
    </source>
</evidence>
<dbReference type="GO" id="GO:0003841">
    <property type="term" value="F:1-acylglycerol-3-phosphate O-acyltransferase activity"/>
    <property type="evidence" value="ECO:0007669"/>
    <property type="project" value="TreeGrafter"/>
</dbReference>
<dbReference type="eggNOG" id="COG0204">
    <property type="taxonomic scope" value="Bacteria"/>
</dbReference>
<dbReference type="AlphaFoldDB" id="C8NES3"/>
<dbReference type="SMART" id="SM00563">
    <property type="entry name" value="PlsC"/>
    <property type="match status" value="1"/>
</dbReference>
<dbReference type="STRING" id="638301.HMPREF0444_0418"/>
<accession>C8NES3</accession>
<proteinExistence type="predicted"/>
<dbReference type="RefSeq" id="WP_005605507.1">
    <property type="nucleotide sequence ID" value="NZ_CP102283.1"/>
</dbReference>
<name>C8NES3_9LACT</name>
<organism evidence="4 5">
    <name type="scientific">Granulicatella adiacens ATCC 49175</name>
    <dbReference type="NCBI Taxonomy" id="638301"/>
    <lineage>
        <taxon>Bacteria</taxon>
        <taxon>Bacillati</taxon>
        <taxon>Bacillota</taxon>
        <taxon>Bacilli</taxon>
        <taxon>Lactobacillales</taxon>
        <taxon>Carnobacteriaceae</taxon>
        <taxon>Granulicatella</taxon>
    </lineage>
</organism>
<gene>
    <name evidence="4" type="ORF">HMPREF0444_0418</name>
</gene>